<dbReference type="PIRSF" id="PIRSF016302">
    <property type="entry name" value="Man_a_manosd"/>
    <property type="match status" value="1"/>
</dbReference>
<dbReference type="Gene3D" id="1.50.10.20">
    <property type="match status" value="1"/>
</dbReference>
<dbReference type="EC" id="3.2.1.101" evidence="4 10"/>
<comment type="subcellular location">
    <subcellularLocation>
        <location evidence="2">Endomembrane system</location>
    </subcellularLocation>
</comment>
<comment type="catalytic activity">
    <reaction evidence="1 10">
        <text>Random hydrolysis of (1-&gt;6)-alpha-D-mannosidic linkages in unbranched (1-&gt;6)-mannans.</text>
        <dbReference type="EC" id="3.2.1.101"/>
    </reaction>
</comment>
<evidence type="ECO:0000256" key="6">
    <source>
        <dbReference type="ARBA" id="ARBA00022801"/>
    </source>
</evidence>
<feature type="signal peptide" evidence="12">
    <location>
        <begin position="1"/>
        <end position="17"/>
    </location>
</feature>
<dbReference type="PANTHER" id="PTHR12145">
    <property type="entry name" value="MANNAN ENDO-1,6-ALPHA-MANNOSIDASE DCW1"/>
    <property type="match status" value="1"/>
</dbReference>
<feature type="chain" id="PRO_5041927142" description="Mannan endo-1,6-alpha-mannosidase" evidence="12">
    <location>
        <begin position="18"/>
        <end position="473"/>
    </location>
</feature>
<organism evidence="13 14">
    <name type="scientific">Aspergillus nanangensis</name>
    <dbReference type="NCBI Taxonomy" id="2582783"/>
    <lineage>
        <taxon>Eukaryota</taxon>
        <taxon>Fungi</taxon>
        <taxon>Dikarya</taxon>
        <taxon>Ascomycota</taxon>
        <taxon>Pezizomycotina</taxon>
        <taxon>Eurotiomycetes</taxon>
        <taxon>Eurotiomycetidae</taxon>
        <taxon>Eurotiales</taxon>
        <taxon>Aspergillaceae</taxon>
        <taxon>Aspergillus</taxon>
        <taxon>Aspergillus subgen. Circumdati</taxon>
    </lineage>
</organism>
<dbReference type="GO" id="GO:0008496">
    <property type="term" value="F:mannan endo-1,6-alpha-mannosidase activity"/>
    <property type="evidence" value="ECO:0007669"/>
    <property type="project" value="UniProtKB-UniRule"/>
</dbReference>
<evidence type="ECO:0000256" key="11">
    <source>
        <dbReference type="SAM" id="MobiDB-lite"/>
    </source>
</evidence>
<dbReference type="InterPro" id="IPR014480">
    <property type="entry name" value="Mannan-1_6-alpha_mannosidase"/>
</dbReference>
<evidence type="ECO:0000256" key="4">
    <source>
        <dbReference type="ARBA" id="ARBA00012350"/>
    </source>
</evidence>
<evidence type="ECO:0000256" key="12">
    <source>
        <dbReference type="SAM" id="SignalP"/>
    </source>
</evidence>
<sequence>MILHPLRAALLASAVSALNLDINSEESIKDAAGTVSFNMMTNYTANHTGEIPGKLPGTWWRGAILYNTLIDYWHFTDDASNNPAVTQGLNWQRGDNDNYMPANYSSYLGNDDQLAWGLAAMSAAELNFPQEDSMPEWSVLAANVFDTLVPRWDTKSCNGGLRWQIYPYQAGYATKNALSNGGMFELAARLARYTGNQTYADWAEKVWDWSVESSLVNNKTWVVGDSMQVEDECGNMGHIQLTANYKAYLNGAAYMFNMTNGTTTKWKSGVDGLLDTTFDTFFPKKYDGKVLSEVVCEPPMNCDADQDTFKGSLVSALAFTSQLVPHTADTILAKLESSAEAAAKQCSGGKDKTLCGRRWYQDKWDGTSSMEEDMSATNLFAANLVRFQGENKGLATAETSASSSDGNTTDGSDSSDDSTNSTGTSHGDIAETNGSGHLGVSGLVVGETLLTRQFRMPGSLQPSLQAGELFRNY</sequence>
<dbReference type="EMBL" id="VCAU01000223">
    <property type="protein sequence ID" value="KAF9882765.1"/>
    <property type="molecule type" value="Genomic_DNA"/>
</dbReference>
<comment type="caution">
    <text evidence="13">The sequence shown here is derived from an EMBL/GenBank/DDBJ whole genome shotgun (WGS) entry which is preliminary data.</text>
</comment>
<dbReference type="InterPro" id="IPR005198">
    <property type="entry name" value="Glyco_hydro_76"/>
</dbReference>
<evidence type="ECO:0000256" key="1">
    <source>
        <dbReference type="ARBA" id="ARBA00001452"/>
    </source>
</evidence>
<dbReference type="Pfam" id="PF03663">
    <property type="entry name" value="Glyco_hydro_76"/>
    <property type="match status" value="1"/>
</dbReference>
<protein>
    <recommendedName>
        <fullName evidence="4 10">Mannan endo-1,6-alpha-mannosidase</fullName>
        <ecNumber evidence="4 10">3.2.1.101</ecNumber>
    </recommendedName>
</protein>
<dbReference type="FunFam" id="1.50.10.20:FF:000006">
    <property type="entry name" value="Mannan endo-1,6-alpha-mannosidase"/>
    <property type="match status" value="1"/>
</dbReference>
<evidence type="ECO:0000256" key="8">
    <source>
        <dbReference type="ARBA" id="ARBA00023180"/>
    </source>
</evidence>
<dbReference type="AlphaFoldDB" id="A0AAD4CAB0"/>
<evidence type="ECO:0000256" key="10">
    <source>
        <dbReference type="PIRNR" id="PIRNR016302"/>
    </source>
</evidence>
<evidence type="ECO:0000313" key="13">
    <source>
        <dbReference type="EMBL" id="KAF9882765.1"/>
    </source>
</evidence>
<keyword evidence="14" id="KW-1185">Reference proteome</keyword>
<accession>A0AAD4CAB0</accession>
<evidence type="ECO:0000256" key="3">
    <source>
        <dbReference type="ARBA" id="ARBA00009699"/>
    </source>
</evidence>
<evidence type="ECO:0000256" key="9">
    <source>
        <dbReference type="ARBA" id="ARBA00023295"/>
    </source>
</evidence>
<dbReference type="PANTHER" id="PTHR12145:SF37">
    <property type="entry name" value="MANNAN ENDO-1,6-ALPHA-MANNOSIDASE"/>
    <property type="match status" value="1"/>
</dbReference>
<keyword evidence="9 10" id="KW-0326">Glycosidase</keyword>
<feature type="region of interest" description="Disordered" evidence="11">
    <location>
        <begin position="395"/>
        <end position="437"/>
    </location>
</feature>
<comment type="similarity">
    <text evidence="3 10">Belongs to the glycosyl hydrolase 76 family.</text>
</comment>
<name>A0AAD4CAB0_ASPNN</name>
<dbReference type="GO" id="GO:0016052">
    <property type="term" value="P:carbohydrate catabolic process"/>
    <property type="evidence" value="ECO:0007669"/>
    <property type="project" value="InterPro"/>
</dbReference>
<dbReference type="SUPFAM" id="SSF48208">
    <property type="entry name" value="Six-hairpin glycosidases"/>
    <property type="match status" value="1"/>
</dbReference>
<evidence type="ECO:0000313" key="14">
    <source>
        <dbReference type="Proteomes" id="UP001194746"/>
    </source>
</evidence>
<keyword evidence="8" id="KW-0325">Glycoprotein</keyword>
<keyword evidence="7" id="KW-0472">Membrane</keyword>
<feature type="compositionally biased region" description="Low complexity" evidence="11">
    <location>
        <begin position="399"/>
        <end position="427"/>
    </location>
</feature>
<dbReference type="GO" id="GO:0012505">
    <property type="term" value="C:endomembrane system"/>
    <property type="evidence" value="ECO:0007669"/>
    <property type="project" value="UniProtKB-SubCell"/>
</dbReference>
<proteinExistence type="inferred from homology"/>
<dbReference type="Proteomes" id="UP001194746">
    <property type="component" value="Unassembled WGS sequence"/>
</dbReference>
<dbReference type="GO" id="GO:0009272">
    <property type="term" value="P:fungal-type cell wall biogenesis"/>
    <property type="evidence" value="ECO:0007669"/>
    <property type="project" value="TreeGrafter"/>
</dbReference>
<evidence type="ECO:0000256" key="5">
    <source>
        <dbReference type="ARBA" id="ARBA00022729"/>
    </source>
</evidence>
<reference evidence="13" key="2">
    <citation type="submission" date="2020-02" db="EMBL/GenBank/DDBJ databases">
        <authorList>
            <person name="Gilchrist C.L.M."/>
            <person name="Chooi Y.-H."/>
        </authorList>
    </citation>
    <scope>NUCLEOTIDE SEQUENCE</scope>
    <source>
        <strain evidence="13">MST-FP2251</strain>
    </source>
</reference>
<keyword evidence="5 12" id="KW-0732">Signal</keyword>
<keyword evidence="6 10" id="KW-0378">Hydrolase</keyword>
<evidence type="ECO:0000256" key="2">
    <source>
        <dbReference type="ARBA" id="ARBA00004308"/>
    </source>
</evidence>
<reference evidence="13" key="1">
    <citation type="journal article" date="2019" name="Beilstein J. Org. Chem.">
        <title>Nanangenines: drimane sesquiterpenoids as the dominant metabolite cohort of a novel Australian fungus, Aspergillus nanangensis.</title>
        <authorList>
            <person name="Lacey H.J."/>
            <person name="Gilchrist C.L.M."/>
            <person name="Crombie A."/>
            <person name="Kalaitzis J.A."/>
            <person name="Vuong D."/>
            <person name="Rutledge P.J."/>
            <person name="Turner P."/>
            <person name="Pitt J.I."/>
            <person name="Lacey E."/>
            <person name="Chooi Y.H."/>
            <person name="Piggott A.M."/>
        </authorList>
    </citation>
    <scope>NUCLEOTIDE SEQUENCE</scope>
    <source>
        <strain evidence="13">MST-FP2251</strain>
    </source>
</reference>
<gene>
    <name evidence="13" type="ORF">FE257_005313</name>
</gene>
<dbReference type="InterPro" id="IPR008928">
    <property type="entry name" value="6-hairpin_glycosidase_sf"/>
</dbReference>
<evidence type="ECO:0000256" key="7">
    <source>
        <dbReference type="ARBA" id="ARBA00023136"/>
    </source>
</evidence>